<comment type="caution">
    <text evidence="2">The sequence shown here is derived from an EMBL/GenBank/DDBJ whole genome shotgun (WGS) entry which is preliminary data.</text>
</comment>
<organism evidence="2 3">
    <name type="scientific">Aduncisulcus paluster</name>
    <dbReference type="NCBI Taxonomy" id="2918883"/>
    <lineage>
        <taxon>Eukaryota</taxon>
        <taxon>Metamonada</taxon>
        <taxon>Carpediemonas-like organisms</taxon>
        <taxon>Aduncisulcus</taxon>
    </lineage>
</organism>
<accession>A0ABQ5KSY2</accession>
<proteinExistence type="predicted"/>
<feature type="transmembrane region" description="Helical" evidence="1">
    <location>
        <begin position="147"/>
        <end position="175"/>
    </location>
</feature>
<gene>
    <name evidence="2" type="ORF">ADUPG1_008707</name>
</gene>
<dbReference type="EMBL" id="BQXS01011018">
    <property type="protein sequence ID" value="GKT35573.1"/>
    <property type="molecule type" value="Genomic_DNA"/>
</dbReference>
<keyword evidence="3" id="KW-1185">Reference proteome</keyword>
<dbReference type="Proteomes" id="UP001057375">
    <property type="component" value="Unassembled WGS sequence"/>
</dbReference>
<evidence type="ECO:0000256" key="1">
    <source>
        <dbReference type="SAM" id="Phobius"/>
    </source>
</evidence>
<feature type="transmembrane region" description="Helical" evidence="1">
    <location>
        <begin position="15"/>
        <end position="34"/>
    </location>
</feature>
<name>A0ABQ5KSY2_9EUKA</name>
<evidence type="ECO:0000313" key="3">
    <source>
        <dbReference type="Proteomes" id="UP001057375"/>
    </source>
</evidence>
<evidence type="ECO:0000313" key="2">
    <source>
        <dbReference type="EMBL" id="GKT35573.1"/>
    </source>
</evidence>
<protein>
    <submittedName>
        <fullName evidence="2">Uncharacterized protein</fullName>
    </submittedName>
</protein>
<keyword evidence="1" id="KW-0812">Transmembrane</keyword>
<reference evidence="2" key="1">
    <citation type="submission" date="2022-03" db="EMBL/GenBank/DDBJ databases">
        <title>Draft genome sequence of Aduncisulcus paluster, a free-living microaerophilic Fornicata.</title>
        <authorList>
            <person name="Yuyama I."/>
            <person name="Kume K."/>
            <person name="Tamura T."/>
            <person name="Inagaki Y."/>
            <person name="Hashimoto T."/>
        </authorList>
    </citation>
    <scope>NUCLEOTIDE SEQUENCE</scope>
    <source>
        <strain evidence="2">NY0171</strain>
    </source>
</reference>
<feature type="transmembrane region" description="Helical" evidence="1">
    <location>
        <begin position="96"/>
        <end position="116"/>
    </location>
</feature>
<keyword evidence="1" id="KW-1133">Transmembrane helix</keyword>
<feature type="transmembrane region" description="Helical" evidence="1">
    <location>
        <begin position="40"/>
        <end position="58"/>
    </location>
</feature>
<sequence length="246" mass="27564">MSEVKAFRLLKHGSLDLLLFAVVILVLPVCLEILVLNYGFLLPASIVYSIAIIFPLLRRRSLRLNAPKKPSYSLHFGILITSTIVEVLRYLDPDWYFFPCSSTPTGIILTCSLISIVHTYSLVSLRTFLFESLVLQFIAGVGETSTYQIMSSVATCVLVTVMDLILESTLFWVLWRANFILLPSKSGMDVFYILRILFQILRTLCEGIIALSTDSILIICAFELFANAGYLIATQTSLEGSLIIYN</sequence>
<feature type="transmembrane region" description="Helical" evidence="1">
    <location>
        <begin position="70"/>
        <end position="90"/>
    </location>
</feature>
<keyword evidence="1" id="KW-0472">Membrane</keyword>